<evidence type="ECO:0000256" key="4">
    <source>
        <dbReference type="ARBA" id="ARBA00018632"/>
    </source>
</evidence>
<dbReference type="EMBL" id="LFVZ01000011">
    <property type="protein sequence ID" value="KTW26985.1"/>
    <property type="molecule type" value="Genomic_DNA"/>
</dbReference>
<evidence type="ECO:0000256" key="11">
    <source>
        <dbReference type="ARBA" id="ARBA00022989"/>
    </source>
</evidence>
<evidence type="ECO:0000256" key="2">
    <source>
        <dbReference type="ARBA" id="ARBA00004434"/>
    </source>
</evidence>
<comment type="similarity">
    <text evidence="3">Belongs to the complex I NDUFB11 subunit family.</text>
</comment>
<evidence type="ECO:0000256" key="15">
    <source>
        <dbReference type="ARBA" id="ARBA00031387"/>
    </source>
</evidence>
<keyword evidence="19" id="KW-1185">Reference proteome</keyword>
<evidence type="ECO:0000313" key="18">
    <source>
        <dbReference type="EMBL" id="KTW26985.1"/>
    </source>
</evidence>
<dbReference type="OrthoDB" id="2147978at2759"/>
<dbReference type="Proteomes" id="UP000054454">
    <property type="component" value="Unassembled WGS sequence"/>
</dbReference>
<dbReference type="InterPro" id="IPR019329">
    <property type="entry name" value="NADH_UbQ_OxRdtase_ESSS_su"/>
</dbReference>
<keyword evidence="13 17" id="KW-0472">Membrane</keyword>
<dbReference type="GeneID" id="28937219"/>
<keyword evidence="8" id="KW-0999">Mitochondrion inner membrane</keyword>
<evidence type="ECO:0000256" key="3">
    <source>
        <dbReference type="ARBA" id="ARBA00008915"/>
    </source>
</evidence>
<evidence type="ECO:0000256" key="14">
    <source>
        <dbReference type="ARBA" id="ARBA00030753"/>
    </source>
</evidence>
<feature type="transmembrane region" description="Helical" evidence="17">
    <location>
        <begin position="71"/>
        <end position="89"/>
    </location>
</feature>
<dbReference type="Pfam" id="PF10183">
    <property type="entry name" value="ESSS"/>
    <property type="match status" value="1"/>
</dbReference>
<keyword evidence="12" id="KW-0496">Mitochondrion</keyword>
<evidence type="ECO:0000313" key="19">
    <source>
        <dbReference type="Proteomes" id="UP000054454"/>
    </source>
</evidence>
<sequence length="119" mass="13831">MFLHKISQISGKNTRNNYIYGYYLNKSIYGFFRKEFGGVLGARYGTNTPQYHEPKSVLFGEDKEPQDWLPIWKYGMGGFMLVATILYIYKPKTGIRTQALEEAKKRVYGEGKNDIDNKK</sequence>
<evidence type="ECO:0000256" key="16">
    <source>
        <dbReference type="ARBA" id="ARBA00046528"/>
    </source>
</evidence>
<keyword evidence="9" id="KW-0809">Transit peptide</keyword>
<evidence type="ECO:0000256" key="10">
    <source>
        <dbReference type="ARBA" id="ARBA00022982"/>
    </source>
</evidence>
<evidence type="ECO:0000256" key="5">
    <source>
        <dbReference type="ARBA" id="ARBA00022448"/>
    </source>
</evidence>
<evidence type="ECO:0000256" key="12">
    <source>
        <dbReference type="ARBA" id="ARBA00023128"/>
    </source>
</evidence>
<reference evidence="19" key="1">
    <citation type="journal article" date="2016" name="Nat. Commun.">
        <title>Genome analysis of three Pneumocystis species reveals adaptation mechanisms to life exclusively in mammalian hosts.</title>
        <authorList>
            <person name="Ma L."/>
            <person name="Chen Z."/>
            <person name="Huang D.W."/>
            <person name="Kutty G."/>
            <person name="Ishihara M."/>
            <person name="Wang H."/>
            <person name="Abouelleil A."/>
            <person name="Bishop L."/>
            <person name="Davey E."/>
            <person name="Deng R."/>
            <person name="Deng X."/>
            <person name="Fan L."/>
            <person name="Fantoni G."/>
            <person name="Fitzgerald M."/>
            <person name="Gogineni E."/>
            <person name="Goldberg J.M."/>
            <person name="Handley G."/>
            <person name="Hu X."/>
            <person name="Huber C."/>
            <person name="Jiao X."/>
            <person name="Jones K."/>
            <person name="Levin J.Z."/>
            <person name="Liu Y."/>
            <person name="Macdonald P."/>
            <person name="Melnikov A."/>
            <person name="Raley C."/>
            <person name="Sassi M."/>
            <person name="Sherman B.T."/>
            <person name="Song X."/>
            <person name="Sykes S."/>
            <person name="Tran B."/>
            <person name="Walsh L."/>
            <person name="Xia Y."/>
            <person name="Yang J."/>
            <person name="Young S."/>
            <person name="Zeng Q."/>
            <person name="Zheng X."/>
            <person name="Stephens R."/>
            <person name="Nusbaum C."/>
            <person name="Birren B.W."/>
            <person name="Azadi P."/>
            <person name="Lempicki R.A."/>
            <person name="Cuomo C.A."/>
            <person name="Kovacs J.A."/>
        </authorList>
    </citation>
    <scope>NUCLEOTIDE SEQUENCE [LARGE SCALE GENOMIC DNA]</scope>
    <source>
        <strain evidence="19">B80</strain>
    </source>
</reference>
<evidence type="ECO:0000256" key="1">
    <source>
        <dbReference type="ARBA" id="ARBA00003195"/>
    </source>
</evidence>
<dbReference type="VEuPathDB" id="FungiDB:T552_02476"/>
<accession>A0A0W4ZF39</accession>
<evidence type="ECO:0000256" key="9">
    <source>
        <dbReference type="ARBA" id="ARBA00022946"/>
    </source>
</evidence>
<protein>
    <recommendedName>
        <fullName evidence="4">NADH dehydrogenase [ubiquinone] 1 beta subcomplex subunit 11, mitochondrial</fullName>
    </recommendedName>
    <alternativeName>
        <fullName evidence="15">Complex I-ESSS</fullName>
    </alternativeName>
    <alternativeName>
        <fullName evidence="14">NADH-ubiquinone oxidoreductase ESSS subunit</fullName>
    </alternativeName>
</protein>
<keyword evidence="5" id="KW-0813">Transport</keyword>
<dbReference type="RefSeq" id="XP_018225176.1">
    <property type="nucleotide sequence ID" value="XM_018371016.1"/>
</dbReference>
<evidence type="ECO:0000256" key="17">
    <source>
        <dbReference type="SAM" id="Phobius"/>
    </source>
</evidence>
<evidence type="ECO:0000256" key="8">
    <source>
        <dbReference type="ARBA" id="ARBA00022792"/>
    </source>
</evidence>
<comment type="subcellular location">
    <subcellularLocation>
        <location evidence="2">Mitochondrion inner membrane</location>
        <topology evidence="2">Single-pass membrane protein</topology>
    </subcellularLocation>
</comment>
<gene>
    <name evidence="18" type="ORF">T552_02476</name>
</gene>
<evidence type="ECO:0000256" key="7">
    <source>
        <dbReference type="ARBA" id="ARBA00022692"/>
    </source>
</evidence>
<keyword evidence="11 17" id="KW-1133">Transmembrane helix</keyword>
<keyword evidence="7 17" id="KW-0812">Transmembrane</keyword>
<proteinExistence type="inferred from homology"/>
<evidence type="ECO:0000256" key="13">
    <source>
        <dbReference type="ARBA" id="ARBA00023136"/>
    </source>
</evidence>
<dbReference type="AlphaFoldDB" id="A0A0W4ZF39"/>
<keyword evidence="10" id="KW-0249">Electron transport</keyword>
<comment type="subunit">
    <text evidence="16">Complex I is composed of 45 different subunits. Interacts with BCAP31.</text>
</comment>
<comment type="function">
    <text evidence="1">Accessory subunit of the mitochondrial membrane respiratory chain NADH dehydrogenase (Complex I), that is believed not to be involved in catalysis. Complex I functions in the transfer of electrons from NADH to the respiratory chain. The immediate electron acceptor for the enzyme is believed to be ubiquinone.</text>
</comment>
<evidence type="ECO:0000256" key="6">
    <source>
        <dbReference type="ARBA" id="ARBA00022660"/>
    </source>
</evidence>
<keyword evidence="6" id="KW-0679">Respiratory chain</keyword>
<comment type="caution">
    <text evidence="18">The sequence shown here is derived from an EMBL/GenBank/DDBJ whole genome shotgun (WGS) entry which is preliminary data.</text>
</comment>
<name>A0A0W4ZF39_PNEC8</name>
<organism evidence="18 19">
    <name type="scientific">Pneumocystis carinii (strain B80)</name>
    <name type="common">Rat pneumocystis pneumonia agent</name>
    <name type="synonym">Pneumocystis carinii f. sp. carinii</name>
    <dbReference type="NCBI Taxonomy" id="1408658"/>
    <lineage>
        <taxon>Eukaryota</taxon>
        <taxon>Fungi</taxon>
        <taxon>Dikarya</taxon>
        <taxon>Ascomycota</taxon>
        <taxon>Taphrinomycotina</taxon>
        <taxon>Pneumocystomycetes</taxon>
        <taxon>Pneumocystaceae</taxon>
        <taxon>Pneumocystis</taxon>
    </lineage>
</organism>
<dbReference type="GO" id="GO:0005743">
    <property type="term" value="C:mitochondrial inner membrane"/>
    <property type="evidence" value="ECO:0007669"/>
    <property type="project" value="UniProtKB-SubCell"/>
</dbReference>